<evidence type="ECO:0000259" key="10">
    <source>
        <dbReference type="Pfam" id="PF01233"/>
    </source>
</evidence>
<dbReference type="InterPro" id="IPR022676">
    <property type="entry name" value="NMT_N"/>
</dbReference>
<dbReference type="Proteomes" id="UP001362899">
    <property type="component" value="Unassembled WGS sequence"/>
</dbReference>
<dbReference type="FunFam" id="3.40.630.30:FF:000042">
    <property type="entry name" value="Glycylpeptide N-tetradecanoyltransferase"/>
    <property type="match status" value="1"/>
</dbReference>
<reference evidence="12 13" key="1">
    <citation type="journal article" date="2023" name="Elife">
        <title>Identification of key yeast species and microbe-microbe interactions impacting larval growth of Drosophila in the wild.</title>
        <authorList>
            <person name="Mure A."/>
            <person name="Sugiura Y."/>
            <person name="Maeda R."/>
            <person name="Honda K."/>
            <person name="Sakurai N."/>
            <person name="Takahashi Y."/>
            <person name="Watada M."/>
            <person name="Katoh T."/>
            <person name="Gotoh A."/>
            <person name="Gotoh Y."/>
            <person name="Taniguchi I."/>
            <person name="Nakamura K."/>
            <person name="Hayashi T."/>
            <person name="Katayama T."/>
            <person name="Uemura T."/>
            <person name="Hattori Y."/>
        </authorList>
    </citation>
    <scope>NUCLEOTIDE SEQUENCE [LARGE SCALE GENOMIC DNA]</scope>
    <source>
        <strain evidence="12 13">SB-73</strain>
    </source>
</reference>
<evidence type="ECO:0000256" key="9">
    <source>
        <dbReference type="SAM" id="MobiDB-lite"/>
    </source>
</evidence>
<dbReference type="Pfam" id="PF02799">
    <property type="entry name" value="NMT_C"/>
    <property type="match status" value="1"/>
</dbReference>
<evidence type="ECO:0000256" key="3">
    <source>
        <dbReference type="ARBA" id="ARBA00012923"/>
    </source>
</evidence>
<dbReference type="EMBL" id="BTGC01000003">
    <property type="protein sequence ID" value="GMM49973.1"/>
    <property type="molecule type" value="Genomic_DNA"/>
</dbReference>
<keyword evidence="5 7" id="KW-0808">Transferase</keyword>
<accession>A0AAV5RFU2</accession>
<feature type="domain" description="Glycylpeptide N-tetradecanoyltransferase N-terminal" evidence="10">
    <location>
        <begin position="73"/>
        <end position="226"/>
    </location>
</feature>
<name>A0AAV5RFU2_STABA</name>
<evidence type="ECO:0000256" key="6">
    <source>
        <dbReference type="ARBA" id="ARBA00023315"/>
    </source>
</evidence>
<evidence type="ECO:0000256" key="7">
    <source>
        <dbReference type="RuleBase" id="RU000586"/>
    </source>
</evidence>
<keyword evidence="6 7" id="KW-0012">Acyltransferase</keyword>
<comment type="similarity">
    <text evidence="1 8">Belongs to the NMT family.</text>
</comment>
<dbReference type="GO" id="GO:0004379">
    <property type="term" value="F:glycylpeptide N-tetradecanoyltransferase activity"/>
    <property type="evidence" value="ECO:0007669"/>
    <property type="project" value="UniProtKB-EC"/>
</dbReference>
<protein>
    <recommendedName>
        <fullName evidence="4 7">Glycylpeptide N-tetradecanoyltransferase</fullName>
        <ecNumber evidence="3 7">2.3.1.97</ecNumber>
    </recommendedName>
</protein>
<dbReference type="Gene3D" id="3.40.630.30">
    <property type="match status" value="2"/>
</dbReference>
<dbReference type="InterPro" id="IPR000903">
    <property type="entry name" value="NMT"/>
</dbReference>
<feature type="domain" description="Glycylpeptide N-tetradecanoyltransferase C-terminal" evidence="11">
    <location>
        <begin position="241"/>
        <end position="431"/>
    </location>
</feature>
<dbReference type="Pfam" id="PF01233">
    <property type="entry name" value="NMT"/>
    <property type="match status" value="1"/>
</dbReference>
<keyword evidence="13" id="KW-1185">Reference proteome</keyword>
<evidence type="ECO:0000313" key="13">
    <source>
        <dbReference type="Proteomes" id="UP001362899"/>
    </source>
</evidence>
<dbReference type="PIRSF" id="PIRSF015892">
    <property type="entry name" value="N-myristl_transf"/>
    <property type="match status" value="1"/>
</dbReference>
<dbReference type="GO" id="GO:0005737">
    <property type="term" value="C:cytoplasm"/>
    <property type="evidence" value="ECO:0007669"/>
    <property type="project" value="TreeGrafter"/>
</dbReference>
<dbReference type="PANTHER" id="PTHR11377:SF5">
    <property type="entry name" value="GLYCYLPEPTIDE N-TETRADECANOYLTRANSFERASE"/>
    <property type="match status" value="1"/>
</dbReference>
<dbReference type="InterPro" id="IPR022677">
    <property type="entry name" value="NMT_C"/>
</dbReference>
<sequence>MSNESNNSKDAKDSKESKESNEKLLKMIKAMLAEKQKEKQNEPKSTDQHKFWKTQPVVRYEDKPVEQGPLKLQTLDEVPKQPQSLPTGFEWCTVDVTDEGHLAELYDLLYANYIEDDDEQFRFKYPAAFLRWALTPPGWNPEFAVGIRATESQKLLAFISGIPANLVVREAEIKAVEINFLCVHKKLRSKRLAPVMIKEVTRRVNLTEVWQALFTAATIIPTPVSTAQYYHRVIDWSKLYEVGFAHLPENSTPEEQIAQVEVKKVALEGFRKLELEDLPQVQKLLSEYLSKFQLYQKFDLDEMKHWFIPASKESPVMSYVVEENGVITDFISCYGLESTVLGNHKHDTIRIAYMFYYATQHEDLKERLTTLYEALLVKVKENNYDVLNALTAMDNPLVFENLNFKPGDGFLNYNLFNWKTPRIDGGIDNSVYEPAPGGLGVVLL</sequence>
<feature type="compositionally biased region" description="Basic and acidic residues" evidence="9">
    <location>
        <begin position="7"/>
        <end position="25"/>
    </location>
</feature>
<feature type="compositionally biased region" description="Basic and acidic residues" evidence="9">
    <location>
        <begin position="32"/>
        <end position="50"/>
    </location>
</feature>
<gene>
    <name evidence="12" type="ORF">DASB73_009310</name>
</gene>
<evidence type="ECO:0000256" key="5">
    <source>
        <dbReference type="ARBA" id="ARBA00022679"/>
    </source>
</evidence>
<proteinExistence type="inferred from homology"/>
<evidence type="ECO:0000256" key="1">
    <source>
        <dbReference type="ARBA" id="ARBA00009469"/>
    </source>
</evidence>
<dbReference type="AlphaFoldDB" id="A0AAV5RFU2"/>
<evidence type="ECO:0000256" key="4">
    <source>
        <dbReference type="ARBA" id="ARBA00022240"/>
    </source>
</evidence>
<comment type="function">
    <text evidence="7">Adds a myristoyl group to the N-terminal glycine residue of certain cellular proteins.</text>
</comment>
<dbReference type="InterPro" id="IPR022678">
    <property type="entry name" value="NMT_CS"/>
</dbReference>
<feature type="region of interest" description="Disordered" evidence="9">
    <location>
        <begin position="1"/>
        <end position="53"/>
    </location>
</feature>
<dbReference type="PANTHER" id="PTHR11377">
    <property type="entry name" value="N-MYRISTOYL TRANSFERASE"/>
    <property type="match status" value="1"/>
</dbReference>
<dbReference type="InterPro" id="IPR016181">
    <property type="entry name" value="Acyl_CoA_acyltransferase"/>
</dbReference>
<organism evidence="12 13">
    <name type="scientific">Starmerella bacillaris</name>
    <name type="common">Yeast</name>
    <name type="synonym">Candida zemplinina</name>
    <dbReference type="NCBI Taxonomy" id="1247836"/>
    <lineage>
        <taxon>Eukaryota</taxon>
        <taxon>Fungi</taxon>
        <taxon>Dikarya</taxon>
        <taxon>Ascomycota</taxon>
        <taxon>Saccharomycotina</taxon>
        <taxon>Dipodascomycetes</taxon>
        <taxon>Dipodascales</taxon>
        <taxon>Trichomonascaceae</taxon>
        <taxon>Starmerella</taxon>
    </lineage>
</organism>
<evidence type="ECO:0000313" key="12">
    <source>
        <dbReference type="EMBL" id="GMM49973.1"/>
    </source>
</evidence>
<dbReference type="PROSITE" id="PS00975">
    <property type="entry name" value="NMT_1"/>
    <property type="match status" value="1"/>
</dbReference>
<dbReference type="EC" id="2.3.1.97" evidence="3 7"/>
<comment type="caution">
    <text evidence="12">The sequence shown here is derived from an EMBL/GenBank/DDBJ whole genome shotgun (WGS) entry which is preliminary data.</text>
</comment>
<evidence type="ECO:0000256" key="2">
    <source>
        <dbReference type="ARBA" id="ARBA00011245"/>
    </source>
</evidence>
<dbReference type="SUPFAM" id="SSF55729">
    <property type="entry name" value="Acyl-CoA N-acyltransferases (Nat)"/>
    <property type="match status" value="2"/>
</dbReference>
<evidence type="ECO:0000259" key="11">
    <source>
        <dbReference type="Pfam" id="PF02799"/>
    </source>
</evidence>
<evidence type="ECO:0000256" key="8">
    <source>
        <dbReference type="RuleBase" id="RU004178"/>
    </source>
</evidence>
<comment type="subunit">
    <text evidence="2">Monomer.</text>
</comment>
<comment type="catalytic activity">
    <reaction evidence="7">
        <text>N-terminal glycyl-[protein] + tetradecanoyl-CoA = N-tetradecanoylglycyl-[protein] + CoA + H(+)</text>
        <dbReference type="Rhea" id="RHEA:15521"/>
        <dbReference type="Rhea" id="RHEA-COMP:12666"/>
        <dbReference type="Rhea" id="RHEA-COMP:12667"/>
        <dbReference type="ChEBI" id="CHEBI:15378"/>
        <dbReference type="ChEBI" id="CHEBI:57287"/>
        <dbReference type="ChEBI" id="CHEBI:57385"/>
        <dbReference type="ChEBI" id="CHEBI:64723"/>
        <dbReference type="ChEBI" id="CHEBI:133050"/>
        <dbReference type="EC" id="2.3.1.97"/>
    </reaction>
</comment>